<dbReference type="InterPro" id="IPR000073">
    <property type="entry name" value="AB_hydrolase_1"/>
</dbReference>
<dbReference type="InterPro" id="IPR029058">
    <property type="entry name" value="AB_hydrolase_fold"/>
</dbReference>
<dbReference type="AlphaFoldDB" id="A0A1I5FTW6"/>
<dbReference type="RefSeq" id="WP_093572443.1">
    <property type="nucleotide sequence ID" value="NZ_FOWC01000001.1"/>
</dbReference>
<dbReference type="InterPro" id="IPR045889">
    <property type="entry name" value="MES/HNL"/>
</dbReference>
<accession>A0A1I5FTW6</accession>
<dbReference type="PANTHER" id="PTHR10992">
    <property type="entry name" value="METHYLESTERASE FAMILY MEMBER"/>
    <property type="match status" value="1"/>
</dbReference>
<organism evidence="2 3">
    <name type="scientific">Amycolatopsis rubida</name>
    <dbReference type="NCBI Taxonomy" id="112413"/>
    <lineage>
        <taxon>Bacteria</taxon>
        <taxon>Bacillati</taxon>
        <taxon>Actinomycetota</taxon>
        <taxon>Actinomycetes</taxon>
        <taxon>Pseudonocardiales</taxon>
        <taxon>Pseudonocardiaceae</taxon>
        <taxon>Amycolatopsis</taxon>
    </lineage>
</organism>
<dbReference type="Proteomes" id="UP000199137">
    <property type="component" value="Unassembled WGS sequence"/>
</dbReference>
<feature type="domain" description="AB hydrolase-1" evidence="1">
    <location>
        <begin position="68"/>
        <end position="267"/>
    </location>
</feature>
<gene>
    <name evidence="2" type="ORF">SAMN05421854_1011289</name>
</gene>
<dbReference type="PANTHER" id="PTHR10992:SF1086">
    <property type="entry name" value="AB HYDROLASE-1 DOMAIN-CONTAINING PROTEIN"/>
    <property type="match status" value="1"/>
</dbReference>
<evidence type="ECO:0000313" key="3">
    <source>
        <dbReference type="Proteomes" id="UP000199137"/>
    </source>
</evidence>
<dbReference type="Pfam" id="PF12697">
    <property type="entry name" value="Abhydrolase_6"/>
    <property type="match status" value="1"/>
</dbReference>
<sequence length="277" mass="28961">MTSTFVFAAGANGVSAAPPELVLRGYRGVGVPQPEQQFRLSYQAPQDLGAFATEPSALAGVTVAGQVATTVDVVGRAAELGPVVLVGSSIGGALVTLVAEEVPELVSALVYDAAFCCVELPTPEDYLATPEAATSQVGAMLGFIAADPAVIGAMRFNWRSSSAEALTAARAALCADATDGEFYALLNAMAPDDIIGRGATDSRGTPERWGRVPRFYVRHLQDHLVPLALQDRMIAEADARTPGNKFEVHDIDTSHFPNAAGMAQFVEVLDKVGQSLS</sequence>
<evidence type="ECO:0000259" key="1">
    <source>
        <dbReference type="Pfam" id="PF12697"/>
    </source>
</evidence>
<proteinExistence type="predicted"/>
<dbReference type="Gene3D" id="3.40.50.1820">
    <property type="entry name" value="alpha/beta hydrolase"/>
    <property type="match status" value="1"/>
</dbReference>
<dbReference type="GO" id="GO:0080030">
    <property type="term" value="F:methyl indole-3-acetate esterase activity"/>
    <property type="evidence" value="ECO:0007669"/>
    <property type="project" value="TreeGrafter"/>
</dbReference>
<evidence type="ECO:0000313" key="2">
    <source>
        <dbReference type="EMBL" id="SFO27215.1"/>
    </source>
</evidence>
<name>A0A1I5FTW6_9PSEU</name>
<dbReference type="EMBL" id="FOWC01000001">
    <property type="protein sequence ID" value="SFO27215.1"/>
    <property type="molecule type" value="Genomic_DNA"/>
</dbReference>
<dbReference type="SUPFAM" id="SSF53474">
    <property type="entry name" value="alpha/beta-Hydrolases"/>
    <property type="match status" value="1"/>
</dbReference>
<protein>
    <submittedName>
        <fullName evidence="2">Pimeloyl-ACP methyl ester carboxylesterase</fullName>
    </submittedName>
</protein>
<reference evidence="2 3" key="1">
    <citation type="submission" date="2016-10" db="EMBL/GenBank/DDBJ databases">
        <authorList>
            <person name="de Groot N.N."/>
        </authorList>
    </citation>
    <scope>NUCLEOTIDE SEQUENCE [LARGE SCALE GENOMIC DNA]</scope>
    <source>
        <strain evidence="2 3">DSM 44637</strain>
    </source>
</reference>
<dbReference type="STRING" id="112413.SAMN05421854_1011289"/>
<dbReference type="OrthoDB" id="3827413at2"/>
<dbReference type="GO" id="GO:0080032">
    <property type="term" value="F:methyl jasmonate esterase activity"/>
    <property type="evidence" value="ECO:0007669"/>
    <property type="project" value="TreeGrafter"/>
</dbReference>